<comment type="caution">
    <text evidence="5">The sequence shown here is derived from an EMBL/GenBank/DDBJ whole genome shotgun (WGS) entry which is preliminary data.</text>
</comment>
<dbReference type="AlphaFoldDB" id="A0A3R8L1M7"/>
<dbReference type="GO" id="GO:0004386">
    <property type="term" value="F:helicase activity"/>
    <property type="evidence" value="ECO:0007669"/>
    <property type="project" value="InterPro"/>
</dbReference>
<dbReference type="Proteomes" id="UP000274920">
    <property type="component" value="Unassembled WGS sequence"/>
</dbReference>
<dbReference type="Pfam" id="PF13086">
    <property type="entry name" value="AAA_11"/>
    <property type="match status" value="1"/>
</dbReference>
<evidence type="ECO:0000313" key="6">
    <source>
        <dbReference type="Proteomes" id="UP000274920"/>
    </source>
</evidence>
<dbReference type="InterPro" id="IPR024402">
    <property type="entry name" value="DUF2726"/>
</dbReference>
<feature type="coiled-coil region" evidence="1">
    <location>
        <begin position="446"/>
        <end position="473"/>
    </location>
</feature>
<dbReference type="RefSeq" id="WP_125128442.1">
    <property type="nucleotide sequence ID" value="NZ_RHJS01000002.1"/>
</dbReference>
<name>A0A3R8L1M7_9FIRM</name>
<organism evidence="5 6">
    <name type="scientific">Schaedlerella arabinosiphila</name>
    <dbReference type="NCBI Taxonomy" id="2044587"/>
    <lineage>
        <taxon>Bacteria</taxon>
        <taxon>Bacillati</taxon>
        <taxon>Bacillota</taxon>
        <taxon>Clostridia</taxon>
        <taxon>Lachnospirales</taxon>
        <taxon>Lachnospiraceae</taxon>
        <taxon>Schaedlerella</taxon>
    </lineage>
</organism>
<sequence length="1011" mass="118073">MDRIAQNIFKAIHEGKWLSIEYKNQRDQITNYWIAIHGIDVRKRSLSVEGFHLMMHTVERYDFIYIDSILSAAVVEASTYKIEEQLVEDIERNPEKYEPLFGQTVNLKILNYLIDCNRLDTQPYQCEYSLLEHLDGSSFKNGEYPLDKEQFRQLVRQFQDESTRPEKHKSWQYRQMVMNELSILVKGRSSQREALYVLAYRKLYLDVKRRVLQPDREITISREFTVNGEKESIRKYMDPADYDLLAEFTRHRETIKDRITHYHSLKQGIDDRPYIIALARDIKVDLNKEYEAVIKSLEEGKETQPVKAFFGKLLSKPQRRKDYPLALLEHRANLDQLLAIHNAVKYPVTYVQGPPGTGKSHTIINSIITAFFNEKTVLLASYNNHPIDTVVEKLRSIPYKQGEDIPFPVIRLGNTNLVKQALLDIREQYERIKDKPVFEGTLEKNKDNKINRARKLTELLKKYENTLALREKQEAIECLLGSTQHLTFQTDLQGRQLEEIRRELQEIGEITNEQALSLLDDDEAEFKKYLNFTSIKYLKRLGEPKNEDLRHILELDDENEKVKAFHSYLNETENVKKFLRIFPVVATSCISSHRIGSPEAHFDLTIIDEASQCSTAMSLLPVIRGKNLMLVGDPQQLNPVILLDSKDNEILKQRYQIPQEYDYLENSIYKTFLANDAVSEEILLRHHYRCCRSIIEFNNIKYYNSRLKIESREKPEQPLVYVDVKGNETELKNAAPREAEQIVRYVMDNRDKKIGIITPFANQKECISRMLKDKGIQDVSCGTVHAFQGDEKDIILFSTAVTDQMSEKTYGWLKNNRELINVATSRAREKLVLFSSTKNLERLHDEAEKDDMYELARYVSSKGLCRVSPDEVHSRALGIKPYSAQIEADFLVSLNHALGNILNNGRKCKVENEVDISQVFRDGHTGEGLFYNERFDFVIYEKEYGGGEKPILAIELDGKEHQDESLVKQRDRQKTEVCRTHGFELIRVENSYARRYYYIKGILEEYFRKIR</sequence>
<dbReference type="EMBL" id="RHJS01000002">
    <property type="protein sequence ID" value="RRK33093.1"/>
    <property type="molecule type" value="Genomic_DNA"/>
</dbReference>
<dbReference type="CDD" id="cd17934">
    <property type="entry name" value="DEXXQc_Upf1-like"/>
    <property type="match status" value="1"/>
</dbReference>
<dbReference type="PANTHER" id="PTHR10887:SF495">
    <property type="entry name" value="HELICASE SENATAXIN ISOFORM X1-RELATED"/>
    <property type="match status" value="1"/>
</dbReference>
<feature type="domain" description="DNA2/NAM7 helicase-like C-terminal" evidence="4">
    <location>
        <begin position="665"/>
        <end position="836"/>
    </location>
</feature>
<reference evidence="5" key="1">
    <citation type="submission" date="2018-10" db="EMBL/GenBank/DDBJ databases">
        <title>Schaedlerella arabinophila gen. nov. sp. nov., isolated from the mouse intestinal tract and comparative analysis with the genome of the closely related altered Schaedler flora strain ASF502.</title>
        <authorList>
            <person name="Miyake S."/>
            <person name="Soh M."/>
            <person name="Seedorf H."/>
        </authorList>
    </citation>
    <scope>NUCLEOTIDE SEQUENCE [LARGE SCALE GENOMIC DNA]</scope>
    <source>
        <strain evidence="5">DSM 106076</strain>
    </source>
</reference>
<gene>
    <name evidence="5" type="ORF">EBB54_18410</name>
</gene>
<protein>
    <submittedName>
        <fullName evidence="5">DUF2726 domain-containing protein</fullName>
    </submittedName>
</protein>
<evidence type="ECO:0000259" key="4">
    <source>
        <dbReference type="Pfam" id="PF13087"/>
    </source>
</evidence>
<evidence type="ECO:0000259" key="3">
    <source>
        <dbReference type="Pfam" id="PF13086"/>
    </source>
</evidence>
<dbReference type="CDD" id="cd18808">
    <property type="entry name" value="SF1_C_Upf1"/>
    <property type="match status" value="1"/>
</dbReference>
<dbReference type="SUPFAM" id="SSF52540">
    <property type="entry name" value="P-loop containing nucleoside triphosphate hydrolases"/>
    <property type="match status" value="1"/>
</dbReference>
<evidence type="ECO:0000259" key="2">
    <source>
        <dbReference type="Pfam" id="PF10881"/>
    </source>
</evidence>
<dbReference type="InterPro" id="IPR027417">
    <property type="entry name" value="P-loop_NTPase"/>
</dbReference>
<dbReference type="InterPro" id="IPR045055">
    <property type="entry name" value="DNA2/NAM7-like"/>
</dbReference>
<dbReference type="InterPro" id="IPR047187">
    <property type="entry name" value="SF1_C_Upf1"/>
</dbReference>
<dbReference type="Gene3D" id="3.40.50.300">
    <property type="entry name" value="P-loop containing nucleotide triphosphate hydrolases"/>
    <property type="match status" value="2"/>
</dbReference>
<evidence type="ECO:0000256" key="1">
    <source>
        <dbReference type="SAM" id="Coils"/>
    </source>
</evidence>
<dbReference type="PANTHER" id="PTHR10887">
    <property type="entry name" value="DNA2/NAM7 HELICASE FAMILY"/>
    <property type="match status" value="1"/>
</dbReference>
<dbReference type="Pfam" id="PF10881">
    <property type="entry name" value="DUF2726"/>
    <property type="match status" value="1"/>
</dbReference>
<dbReference type="InterPro" id="IPR041677">
    <property type="entry name" value="DNA2/NAM7_AAA_11"/>
</dbReference>
<proteinExistence type="predicted"/>
<dbReference type="InterPro" id="IPR041679">
    <property type="entry name" value="DNA2/NAM7-like_C"/>
</dbReference>
<accession>A0A3R8L1M7</accession>
<keyword evidence="6" id="KW-1185">Reference proteome</keyword>
<keyword evidence="1" id="KW-0175">Coiled coil</keyword>
<dbReference type="Pfam" id="PF13087">
    <property type="entry name" value="AAA_12"/>
    <property type="match status" value="1"/>
</dbReference>
<feature type="domain" description="DUF2726" evidence="2">
    <location>
        <begin position="930"/>
        <end position="993"/>
    </location>
</feature>
<dbReference type="Gene3D" id="3.40.960.10">
    <property type="entry name" value="VSR Endonuclease"/>
    <property type="match status" value="1"/>
</dbReference>
<feature type="domain" description="DNA2/NAM7 helicase helicase" evidence="3">
    <location>
        <begin position="333"/>
        <end position="642"/>
    </location>
</feature>
<evidence type="ECO:0000313" key="5">
    <source>
        <dbReference type="EMBL" id="RRK33093.1"/>
    </source>
</evidence>